<evidence type="ECO:0000256" key="11">
    <source>
        <dbReference type="PIRSR" id="PIRSR000485-3"/>
    </source>
</evidence>
<dbReference type="AlphaFoldDB" id="A0A2H0BWE5"/>
<reference evidence="13 14" key="1">
    <citation type="submission" date="2017-09" db="EMBL/GenBank/DDBJ databases">
        <title>Depth-based differentiation of microbial function through sediment-hosted aquifers and enrichment of novel symbionts in the deep terrestrial subsurface.</title>
        <authorList>
            <person name="Probst A.J."/>
            <person name="Ladd B."/>
            <person name="Jarett J.K."/>
            <person name="Geller-Mcgrath D.E."/>
            <person name="Sieber C.M."/>
            <person name="Emerson J.B."/>
            <person name="Anantharaman K."/>
            <person name="Thomas B.C."/>
            <person name="Malmstrom R."/>
            <person name="Stieglmeier M."/>
            <person name="Klingl A."/>
            <person name="Woyke T."/>
            <person name="Ryan C.M."/>
            <person name="Banfield J.F."/>
        </authorList>
    </citation>
    <scope>NUCLEOTIDE SEQUENCE [LARGE SCALE GENOMIC DNA]</scope>
    <source>
        <strain evidence="13">CG22_combo_CG10-13_8_21_14_all_38_20</strain>
    </source>
</reference>
<dbReference type="InterPro" id="IPR017932">
    <property type="entry name" value="GATase_2_dom"/>
</dbReference>
<dbReference type="InterPro" id="IPR029055">
    <property type="entry name" value="Ntn_hydrolases_N"/>
</dbReference>
<evidence type="ECO:0000256" key="2">
    <source>
        <dbReference type="ARBA" id="ARBA00010138"/>
    </source>
</evidence>
<keyword evidence="5 8" id="KW-0808">Transferase</keyword>
<gene>
    <name evidence="13" type="ORF">COW99_04535</name>
</gene>
<comment type="caution">
    <text evidence="13">The sequence shown here is derived from an EMBL/GenBank/DDBJ whole genome shotgun (WGS) entry which is preliminary data.</text>
</comment>
<dbReference type="CDD" id="cd06223">
    <property type="entry name" value="PRTases_typeI"/>
    <property type="match status" value="1"/>
</dbReference>
<dbReference type="GO" id="GO:0006189">
    <property type="term" value="P:'de novo' IMP biosynthetic process"/>
    <property type="evidence" value="ECO:0007669"/>
    <property type="project" value="UniProtKB-UniPathway"/>
</dbReference>
<dbReference type="PROSITE" id="PS51278">
    <property type="entry name" value="GATASE_TYPE_2"/>
    <property type="match status" value="1"/>
</dbReference>
<dbReference type="GO" id="GO:0009113">
    <property type="term" value="P:purine nucleobase biosynthetic process"/>
    <property type="evidence" value="ECO:0007669"/>
    <property type="project" value="InterPro"/>
</dbReference>
<evidence type="ECO:0000256" key="7">
    <source>
        <dbReference type="ARBA" id="ARBA00022962"/>
    </source>
</evidence>
<dbReference type="InterPro" id="IPR005854">
    <property type="entry name" value="PurF"/>
</dbReference>
<feature type="binding site" evidence="11">
    <location>
        <position position="478"/>
    </location>
    <ligand>
        <name>[4Fe-4S] cluster</name>
        <dbReference type="ChEBI" id="CHEBI:49883"/>
    </ligand>
</feature>
<keyword evidence="10" id="KW-0479">Metal-binding</keyword>
<comment type="pathway">
    <text evidence="1 8">Purine metabolism; IMP biosynthesis via de novo pathway; N(1)-(5-phospho-D-ribosyl)glycinamide from 5-phospho-alpha-D-ribose 1-diphosphate: step 1/2.</text>
</comment>
<keyword evidence="11" id="KW-0408">Iron</keyword>
<dbReference type="InterPro" id="IPR000836">
    <property type="entry name" value="PRTase_dom"/>
</dbReference>
<evidence type="ECO:0000256" key="1">
    <source>
        <dbReference type="ARBA" id="ARBA00005209"/>
    </source>
</evidence>
<evidence type="ECO:0000313" key="14">
    <source>
        <dbReference type="Proteomes" id="UP000231246"/>
    </source>
</evidence>
<dbReference type="GO" id="GO:0051536">
    <property type="term" value="F:iron-sulfur cluster binding"/>
    <property type="evidence" value="ECO:0007669"/>
    <property type="project" value="UniProtKB-KW"/>
</dbReference>
<dbReference type="Gene3D" id="3.60.20.10">
    <property type="entry name" value="Glutamine Phosphoribosylpyrophosphate, subunit 1, domain 1"/>
    <property type="match status" value="1"/>
</dbReference>
<evidence type="ECO:0000256" key="5">
    <source>
        <dbReference type="ARBA" id="ARBA00022679"/>
    </source>
</evidence>
<comment type="cofactor">
    <cofactor evidence="10">
        <name>Mg(2+)</name>
        <dbReference type="ChEBI" id="CHEBI:18420"/>
    </cofactor>
    <text evidence="10">Binds 1 Mg(2+) ion per subunit.</text>
</comment>
<dbReference type="PIRSF" id="PIRSF000485">
    <property type="entry name" value="Amd_phspho_trans"/>
    <property type="match status" value="1"/>
</dbReference>
<keyword evidence="6 8" id="KW-0658">Purine biosynthesis</keyword>
<feature type="domain" description="Glutamine amidotransferase type-2" evidence="12">
    <location>
        <begin position="5"/>
        <end position="230"/>
    </location>
</feature>
<evidence type="ECO:0000256" key="10">
    <source>
        <dbReference type="PIRSR" id="PIRSR000485-2"/>
    </source>
</evidence>
<dbReference type="EC" id="2.4.2.14" evidence="3 8"/>
<keyword evidence="7" id="KW-0315">Glutamine amidotransferase</keyword>
<organism evidence="13 14">
    <name type="scientific">Candidatus Roizmanbacteria bacterium CG22_combo_CG10-13_8_21_14_all_38_20</name>
    <dbReference type="NCBI Taxonomy" id="1974862"/>
    <lineage>
        <taxon>Bacteria</taxon>
        <taxon>Candidatus Roizmaniibacteriota</taxon>
    </lineage>
</organism>
<evidence type="ECO:0000256" key="6">
    <source>
        <dbReference type="ARBA" id="ARBA00022755"/>
    </source>
</evidence>
<dbReference type="UniPathway" id="UPA00074">
    <property type="reaction ID" value="UER00124"/>
</dbReference>
<comment type="cofactor">
    <cofactor evidence="11">
        <name>[4Fe-4S] cluster</name>
        <dbReference type="ChEBI" id="CHEBI:49883"/>
    </cofactor>
    <text evidence="11">Binds 1 [4Fe-4S] cluster per subunit.</text>
</comment>
<dbReference type="InterPro" id="IPR029057">
    <property type="entry name" value="PRTase-like"/>
</dbReference>
<evidence type="ECO:0000313" key="13">
    <source>
        <dbReference type="EMBL" id="PIP61380.1"/>
    </source>
</evidence>
<dbReference type="PANTHER" id="PTHR11907">
    <property type="entry name" value="AMIDOPHOSPHORIBOSYLTRANSFERASE"/>
    <property type="match status" value="1"/>
</dbReference>
<dbReference type="SUPFAM" id="SSF56235">
    <property type="entry name" value="N-terminal nucleophile aminohydrolases (Ntn hydrolases)"/>
    <property type="match status" value="1"/>
</dbReference>
<evidence type="ECO:0000256" key="4">
    <source>
        <dbReference type="ARBA" id="ARBA00022676"/>
    </source>
</evidence>
<dbReference type="GO" id="GO:0004044">
    <property type="term" value="F:amidophosphoribosyltransferase activity"/>
    <property type="evidence" value="ECO:0007669"/>
    <property type="project" value="UniProtKB-EC"/>
</dbReference>
<accession>A0A2H0BWE5</accession>
<protein>
    <recommendedName>
        <fullName evidence="3 8">Amidophosphoribosyltransferase</fullName>
        <shortName evidence="8">ATase</shortName>
        <ecNumber evidence="3 8">2.4.2.14</ecNumber>
    </recommendedName>
    <alternativeName>
        <fullName evidence="8">Glutamine phosphoribosylpyrophosphate amidotransferase</fullName>
    </alternativeName>
</protein>
<keyword evidence="10" id="KW-0460">Magnesium</keyword>
<evidence type="ECO:0000259" key="12">
    <source>
        <dbReference type="PROSITE" id="PS51278"/>
    </source>
</evidence>
<dbReference type="Gene3D" id="3.40.50.2020">
    <property type="match status" value="1"/>
</dbReference>
<keyword evidence="11" id="KW-0411">Iron-sulfur</keyword>
<feature type="binding site" evidence="11">
    <location>
        <position position="408"/>
    </location>
    <ligand>
        <name>[4Fe-4S] cluster</name>
        <dbReference type="ChEBI" id="CHEBI:49883"/>
    </ligand>
</feature>
<sequence length="495" mass="54047">MQEKCGIVGIAYKKPSRSFEFALLAARGVQHRGLQGAGLALNSKDGLKVYRGTGTIDEVFTSDVALDFDVPNNWIIVHCRYGTYGDYDQTNLQPCIASSPKGEKVAVIHNGQFAGLSELKSKVEKLNKKIYSNDTSDTYLFTQLLAGSKGKSWDEKIVNSADKCSGAYSLLIGVGKDLYAVRDKLGIRPLFIGKISGGFMVASETHAFNKVGGNVEREVGRGEVIKLNNQGIRTLVKKGKKSHFCDFEFAYFSRPDSLYSSGEDSNVKDWSSFGSFRERCGEKLAEEKPILNSDFVVGVPSSGVSLATGYAAKLGLPYRQAIIRDHFDPFGAQRLFMRDDDIQKISSRVLGKLSISPDLKVWKDKIVVIGDDSIVRGNVSKKVTETIFCLGAKEVHWIIGFPPLMNPCHLGVSIRSDGELAAPKYGGDPVKIAKKIGATSVNYISNLGFVEAKYPGVKVILPKNKNEIFVANGGCGGCITGLYPVSKNGKYYKNR</sequence>
<comment type="catalytic activity">
    <reaction evidence="8">
        <text>5-phospho-beta-D-ribosylamine + L-glutamate + diphosphate = 5-phospho-alpha-D-ribose 1-diphosphate + L-glutamine + H2O</text>
        <dbReference type="Rhea" id="RHEA:14905"/>
        <dbReference type="ChEBI" id="CHEBI:15377"/>
        <dbReference type="ChEBI" id="CHEBI:29985"/>
        <dbReference type="ChEBI" id="CHEBI:33019"/>
        <dbReference type="ChEBI" id="CHEBI:58017"/>
        <dbReference type="ChEBI" id="CHEBI:58359"/>
        <dbReference type="ChEBI" id="CHEBI:58681"/>
        <dbReference type="EC" id="2.4.2.14"/>
    </reaction>
</comment>
<dbReference type="Proteomes" id="UP000231246">
    <property type="component" value="Unassembled WGS sequence"/>
</dbReference>
<evidence type="ECO:0000256" key="9">
    <source>
        <dbReference type="PIRSR" id="PIRSR000485-1"/>
    </source>
</evidence>
<name>A0A2H0BWE5_9BACT</name>
<dbReference type="SUPFAM" id="SSF53271">
    <property type="entry name" value="PRTase-like"/>
    <property type="match status" value="1"/>
</dbReference>
<proteinExistence type="inferred from homology"/>
<feature type="binding site" evidence="11">
    <location>
        <position position="475"/>
    </location>
    <ligand>
        <name>[4Fe-4S] cluster</name>
        <dbReference type="ChEBI" id="CHEBI:49883"/>
    </ligand>
</feature>
<keyword evidence="4 8" id="KW-0328">Glycosyltransferase</keyword>
<feature type="binding site" evidence="10">
    <location>
        <position position="371"/>
    </location>
    <ligand>
        <name>Mg(2+)</name>
        <dbReference type="ChEBI" id="CHEBI:18420"/>
    </ligand>
</feature>
<evidence type="ECO:0000256" key="3">
    <source>
        <dbReference type="ARBA" id="ARBA00011941"/>
    </source>
</evidence>
<dbReference type="Pfam" id="PF13537">
    <property type="entry name" value="GATase_7"/>
    <property type="match status" value="1"/>
</dbReference>
<feature type="binding site" evidence="11">
    <location>
        <position position="245"/>
    </location>
    <ligand>
        <name>[4Fe-4S] cluster</name>
        <dbReference type="ChEBI" id="CHEBI:49883"/>
    </ligand>
</feature>
<evidence type="ECO:0000256" key="8">
    <source>
        <dbReference type="PIRNR" id="PIRNR000485"/>
    </source>
</evidence>
<dbReference type="GO" id="GO:0046872">
    <property type="term" value="F:metal ion binding"/>
    <property type="evidence" value="ECO:0007669"/>
    <property type="project" value="UniProtKB-KW"/>
</dbReference>
<comment type="similarity">
    <text evidence="2 8">In the C-terminal section; belongs to the purine/pyrimidine phosphoribosyltransferase family.</text>
</comment>
<feature type="binding site" evidence="10">
    <location>
        <position position="372"/>
    </location>
    <ligand>
        <name>Mg(2+)</name>
        <dbReference type="ChEBI" id="CHEBI:18420"/>
    </ligand>
</feature>
<feature type="binding site" evidence="10">
    <location>
        <position position="302"/>
    </location>
    <ligand>
        <name>Mg(2+)</name>
        <dbReference type="ChEBI" id="CHEBI:18420"/>
    </ligand>
</feature>
<dbReference type="EMBL" id="PCTA01000028">
    <property type="protein sequence ID" value="PIP61380.1"/>
    <property type="molecule type" value="Genomic_DNA"/>
</dbReference>
<feature type="active site" description="Nucleophile" evidence="9">
    <location>
        <position position="5"/>
    </location>
</feature>